<dbReference type="InterPro" id="IPR004020">
    <property type="entry name" value="DAPIN"/>
</dbReference>
<dbReference type="SUPFAM" id="SSF47986">
    <property type="entry name" value="DEATH domain"/>
    <property type="match status" value="1"/>
</dbReference>
<name>A0A6G0I8Y3_LARCR</name>
<dbReference type="AlphaFoldDB" id="A0A6G0I8Y3"/>
<evidence type="ECO:0000256" key="2">
    <source>
        <dbReference type="SAM" id="MobiDB-lite"/>
    </source>
</evidence>
<reference evidence="4 5" key="1">
    <citation type="submission" date="2019-07" db="EMBL/GenBank/DDBJ databases">
        <title>Chromosome genome assembly for large yellow croaker.</title>
        <authorList>
            <person name="Xiao S."/>
        </authorList>
    </citation>
    <scope>NUCLEOTIDE SEQUENCE [LARGE SCALE GENOMIC DNA]</scope>
    <source>
        <strain evidence="4">JMULYC20181020</strain>
        <tissue evidence="4">Muscle</tissue>
    </source>
</reference>
<dbReference type="GO" id="GO:0003677">
    <property type="term" value="F:DNA binding"/>
    <property type="evidence" value="ECO:0007669"/>
    <property type="project" value="UniProtKB-KW"/>
</dbReference>
<dbReference type="SUPFAM" id="SSF50249">
    <property type="entry name" value="Nucleic acid-binding proteins"/>
    <property type="match status" value="2"/>
</dbReference>
<dbReference type="PANTHER" id="PTHR13356:SF0">
    <property type="entry name" value="SOSS COMPLEX SUBUNIT B HOMOLOG"/>
    <property type="match status" value="1"/>
</dbReference>
<organism evidence="4 5">
    <name type="scientific">Larimichthys crocea</name>
    <name type="common">Large yellow croaker</name>
    <name type="synonym">Pseudosciaena crocea</name>
    <dbReference type="NCBI Taxonomy" id="215358"/>
    <lineage>
        <taxon>Eukaryota</taxon>
        <taxon>Metazoa</taxon>
        <taxon>Chordata</taxon>
        <taxon>Craniata</taxon>
        <taxon>Vertebrata</taxon>
        <taxon>Euteleostomi</taxon>
        <taxon>Actinopterygii</taxon>
        <taxon>Neopterygii</taxon>
        <taxon>Teleostei</taxon>
        <taxon>Neoteleostei</taxon>
        <taxon>Acanthomorphata</taxon>
        <taxon>Eupercaria</taxon>
        <taxon>Sciaenidae</taxon>
        <taxon>Larimichthys</taxon>
    </lineage>
</organism>
<feature type="region of interest" description="Disordered" evidence="2">
    <location>
        <begin position="105"/>
        <end position="159"/>
    </location>
</feature>
<dbReference type="Gene3D" id="1.10.533.10">
    <property type="entry name" value="Death Domain, Fas"/>
    <property type="match status" value="1"/>
</dbReference>
<proteinExistence type="predicted"/>
<feature type="domain" description="Pyrin" evidence="3">
    <location>
        <begin position="1"/>
        <end position="96"/>
    </location>
</feature>
<sequence length="467" mass="53293">MSDISEEEWKEALLSIMEELNEEQFEKLLFRLTDIPTSQKKNKSKQEMAQKILEHYGLKKSISVIDDAMDWIPRKDPRIQNLLRPFVDKLKNEHENGHKTVKITNDSVEGEERSSTGLKRNIDQVEGEETSSTAVKRKNDSVEEEEMSSTDQQKSCQPDKTNTFPWKIPICDLKPSSDFGDIVGIIGKVVQKSALRTYNTRDDVKKYFFYLSIADETGSIKIMVYGKTLYKEIHEDKSYLFTDLKRDEINVKVTSQSKVSETKTVIVPEEHEMEARKLIYPESPLYPIAEAKSFADKTEVSVEGTVTKIDLIKKVTVRQEEKKVNRQDFQLKDKTDSIMISMWRDHTKQCKGLSVGDIIKITNMKISKYYENTSLNSTGFTKIHKVQSVGVHNVTIEIIGIAKAIKKETHLDAEVNGLPHRLVVGSPLLAKAFGLNLDDLKESLLEKLPLFANAEIHGSKIKKLQQL</sequence>
<dbReference type="EMBL" id="REGW02000013">
    <property type="protein sequence ID" value="KAE8287773.1"/>
    <property type="molecule type" value="Genomic_DNA"/>
</dbReference>
<dbReference type="GO" id="GO:0000724">
    <property type="term" value="P:double-strand break repair via homologous recombination"/>
    <property type="evidence" value="ECO:0007669"/>
    <property type="project" value="TreeGrafter"/>
</dbReference>
<evidence type="ECO:0000256" key="1">
    <source>
        <dbReference type="ARBA" id="ARBA00023125"/>
    </source>
</evidence>
<evidence type="ECO:0000313" key="5">
    <source>
        <dbReference type="Proteomes" id="UP000424527"/>
    </source>
</evidence>
<gene>
    <name evidence="4" type="ORF">D5F01_LYC13830</name>
</gene>
<dbReference type="Gene3D" id="2.40.50.140">
    <property type="entry name" value="Nucleic acid-binding proteins"/>
    <property type="match status" value="2"/>
</dbReference>
<dbReference type="Proteomes" id="UP000424527">
    <property type="component" value="Unassembled WGS sequence"/>
</dbReference>
<keyword evidence="5" id="KW-1185">Reference proteome</keyword>
<dbReference type="InterPro" id="IPR012340">
    <property type="entry name" value="NA-bd_OB-fold"/>
</dbReference>
<comment type="caution">
    <text evidence="4">The sequence shown here is derived from an EMBL/GenBank/DDBJ whole genome shotgun (WGS) entry which is preliminary data.</text>
</comment>
<dbReference type="PROSITE" id="PS50824">
    <property type="entry name" value="DAPIN"/>
    <property type="match status" value="1"/>
</dbReference>
<dbReference type="InterPro" id="IPR051231">
    <property type="entry name" value="SOSS-B"/>
</dbReference>
<dbReference type="Pfam" id="PF02758">
    <property type="entry name" value="PYRIN"/>
    <property type="match status" value="1"/>
</dbReference>
<evidence type="ECO:0000313" key="4">
    <source>
        <dbReference type="EMBL" id="KAE8287773.1"/>
    </source>
</evidence>
<feature type="compositionally biased region" description="Polar residues" evidence="2">
    <location>
        <begin position="149"/>
        <end position="159"/>
    </location>
</feature>
<dbReference type="PANTHER" id="PTHR13356">
    <property type="entry name" value="OB FOLD NUCLEIC ACID BINDING PROTEIN-RELATED"/>
    <property type="match status" value="1"/>
</dbReference>
<dbReference type="GO" id="GO:0010212">
    <property type="term" value="P:response to ionizing radiation"/>
    <property type="evidence" value="ECO:0007669"/>
    <property type="project" value="TreeGrafter"/>
</dbReference>
<dbReference type="InterPro" id="IPR011029">
    <property type="entry name" value="DEATH-like_dom_sf"/>
</dbReference>
<evidence type="ECO:0000259" key="3">
    <source>
        <dbReference type="PROSITE" id="PS50824"/>
    </source>
</evidence>
<protein>
    <recommendedName>
        <fullName evidence="3">Pyrin domain-containing protein</fullName>
    </recommendedName>
</protein>
<accession>A0A6G0I8Y3</accession>
<keyword evidence="1" id="KW-0238">DNA-binding</keyword>